<reference evidence="2" key="1">
    <citation type="submission" date="2023-03" db="EMBL/GenBank/DDBJ databases">
        <title>Massive genome expansion in bonnet fungi (Mycena s.s.) driven by repeated elements and novel gene families across ecological guilds.</title>
        <authorList>
            <consortium name="Lawrence Berkeley National Laboratory"/>
            <person name="Harder C.B."/>
            <person name="Miyauchi S."/>
            <person name="Viragh M."/>
            <person name="Kuo A."/>
            <person name="Thoen E."/>
            <person name="Andreopoulos B."/>
            <person name="Lu D."/>
            <person name="Skrede I."/>
            <person name="Drula E."/>
            <person name="Henrissat B."/>
            <person name="Morin E."/>
            <person name="Kohler A."/>
            <person name="Barry K."/>
            <person name="LaButti K."/>
            <person name="Morin E."/>
            <person name="Salamov A."/>
            <person name="Lipzen A."/>
            <person name="Mereny Z."/>
            <person name="Hegedus B."/>
            <person name="Baldrian P."/>
            <person name="Stursova M."/>
            <person name="Weitz H."/>
            <person name="Taylor A."/>
            <person name="Grigoriev I.V."/>
            <person name="Nagy L.G."/>
            <person name="Martin F."/>
            <person name="Kauserud H."/>
        </authorList>
    </citation>
    <scope>NUCLEOTIDE SEQUENCE</scope>
    <source>
        <strain evidence="2">CBHHK002</strain>
    </source>
</reference>
<name>A0AAD6ZTT5_9AGAR</name>
<organism evidence="2 3">
    <name type="scientific">Mycena albidolilacea</name>
    <dbReference type="NCBI Taxonomy" id="1033008"/>
    <lineage>
        <taxon>Eukaryota</taxon>
        <taxon>Fungi</taxon>
        <taxon>Dikarya</taxon>
        <taxon>Basidiomycota</taxon>
        <taxon>Agaricomycotina</taxon>
        <taxon>Agaricomycetes</taxon>
        <taxon>Agaricomycetidae</taxon>
        <taxon>Agaricales</taxon>
        <taxon>Marasmiineae</taxon>
        <taxon>Mycenaceae</taxon>
        <taxon>Mycena</taxon>
    </lineage>
</organism>
<gene>
    <name evidence="2" type="ORF">DFH08DRAFT_876377</name>
</gene>
<keyword evidence="1" id="KW-0472">Membrane</keyword>
<dbReference type="Proteomes" id="UP001218218">
    <property type="component" value="Unassembled WGS sequence"/>
</dbReference>
<keyword evidence="1" id="KW-1133">Transmembrane helix</keyword>
<keyword evidence="3" id="KW-1185">Reference proteome</keyword>
<keyword evidence="1" id="KW-0812">Transmembrane</keyword>
<comment type="caution">
    <text evidence="2">The sequence shown here is derived from an EMBL/GenBank/DDBJ whole genome shotgun (WGS) entry which is preliminary data.</text>
</comment>
<accession>A0AAD6ZTT5</accession>
<dbReference type="EMBL" id="JARIHO010000028">
    <property type="protein sequence ID" value="KAJ7339251.1"/>
    <property type="molecule type" value="Genomic_DNA"/>
</dbReference>
<evidence type="ECO:0000256" key="1">
    <source>
        <dbReference type="SAM" id="Phobius"/>
    </source>
</evidence>
<proteinExistence type="predicted"/>
<evidence type="ECO:0008006" key="4">
    <source>
        <dbReference type="Google" id="ProtNLM"/>
    </source>
</evidence>
<protein>
    <recommendedName>
        <fullName evidence="4">Transmembrane protein</fullName>
    </recommendedName>
</protein>
<feature type="transmembrane region" description="Helical" evidence="1">
    <location>
        <begin position="16"/>
        <end position="36"/>
    </location>
</feature>
<dbReference type="AlphaFoldDB" id="A0AAD6ZTT5"/>
<sequence length="135" mass="14784">MPLPFAAAERTRVRSLPLAFIFAFPCVFMAFAFIFAEGASSPANSSPANASRFRAGIQTGRERRRVLRLGNADAEGKERERSGARAEIVPLSTTSNSSTLVTCGANSRHGIRARQPIDNVFSLERSNRLECARRL</sequence>
<evidence type="ECO:0000313" key="3">
    <source>
        <dbReference type="Proteomes" id="UP001218218"/>
    </source>
</evidence>
<evidence type="ECO:0000313" key="2">
    <source>
        <dbReference type="EMBL" id="KAJ7339251.1"/>
    </source>
</evidence>